<proteinExistence type="predicted"/>
<dbReference type="EMBL" id="FQ790302">
    <property type="protein sequence ID" value="CCD49409.1"/>
    <property type="molecule type" value="Genomic_DNA"/>
</dbReference>
<dbReference type="SUPFAM" id="SSF75304">
    <property type="entry name" value="Amidase signature (AS) enzymes"/>
    <property type="match status" value="1"/>
</dbReference>
<dbReference type="PANTHER" id="PTHR42678">
    <property type="entry name" value="AMIDASE"/>
    <property type="match status" value="1"/>
</dbReference>
<dbReference type="PANTHER" id="PTHR42678:SF34">
    <property type="entry name" value="OS04G0183300 PROTEIN"/>
    <property type="match status" value="1"/>
</dbReference>
<gene>
    <name evidence="3" type="ORF">BofuT4_P027790.1</name>
</gene>
<dbReference type="HOGENOM" id="CLU_009600_14_1_1"/>
<dbReference type="InterPro" id="IPR023631">
    <property type="entry name" value="Amidase_dom"/>
</dbReference>
<dbReference type="AlphaFoldDB" id="G2YA32"/>
<sequence>MILGILLCALVICGANSSLTTDTDLFEIIFPSLNQANTEDLAEGLKYIEFTSAYIARIIDVDDVLNAVVEINPDATLIASMLDDERSVGMIRCQWSHFRSFNISNGWPARGGQIYGPYFSRQDPSGSSSGSAVAAILGLATVCLGAETSGSTIAPAHYNKIVAMKPTVGLTSRHLVVPASEHMDTIGPMKKSVKDAAYVLQSIVDVDPFDNYTFGIPYGAGLDFVSACDFSALKGARLGIPRNVISSMSNNSTGSMLEAFNKSLAILRSAGAIIIENTDFPSAQESRNNGLLTVQVVAADSVVALKKYLSLLAYNSRNITDLEGLRAWTQSSSLEDCPNKPTDIWDVVLENRNNTDYKFWRAYQRALYRGKEGGLLGLIKRYKLDDVILPSLFSSNWAAVVDAPITSVPMGAIPSDQPIVSAGPNIPFLGARFTDAKLIGLAYAFEQRTIKKKTVHPYIKPRTDLRDAVRIRY</sequence>
<evidence type="ECO:0000313" key="3">
    <source>
        <dbReference type="EMBL" id="CCD49409.1"/>
    </source>
</evidence>
<accession>G2YA32</accession>
<evidence type="ECO:0000256" key="1">
    <source>
        <dbReference type="SAM" id="SignalP"/>
    </source>
</evidence>
<dbReference type="Proteomes" id="UP000008177">
    <property type="component" value="Unplaced contigs"/>
</dbReference>
<dbReference type="InterPro" id="IPR036928">
    <property type="entry name" value="AS_sf"/>
</dbReference>
<feature type="domain" description="Amidase" evidence="2">
    <location>
        <begin position="112"/>
        <end position="365"/>
    </location>
</feature>
<reference evidence="4" key="1">
    <citation type="journal article" date="2011" name="PLoS Genet.">
        <title>Genomic analysis of the necrotrophic fungal pathogens Sclerotinia sclerotiorum and Botrytis cinerea.</title>
        <authorList>
            <person name="Amselem J."/>
            <person name="Cuomo C.A."/>
            <person name="van Kan J.A."/>
            <person name="Viaud M."/>
            <person name="Benito E.P."/>
            <person name="Couloux A."/>
            <person name="Coutinho P.M."/>
            <person name="de Vries R.P."/>
            <person name="Dyer P.S."/>
            <person name="Fillinger S."/>
            <person name="Fournier E."/>
            <person name="Gout L."/>
            <person name="Hahn M."/>
            <person name="Kohn L."/>
            <person name="Lapalu N."/>
            <person name="Plummer K.M."/>
            <person name="Pradier J.M."/>
            <person name="Quevillon E."/>
            <person name="Sharon A."/>
            <person name="Simon A."/>
            <person name="ten Have A."/>
            <person name="Tudzynski B."/>
            <person name="Tudzynski P."/>
            <person name="Wincker P."/>
            <person name="Andrew M."/>
            <person name="Anthouard V."/>
            <person name="Beever R.E."/>
            <person name="Beffa R."/>
            <person name="Benoit I."/>
            <person name="Bouzid O."/>
            <person name="Brault B."/>
            <person name="Chen Z."/>
            <person name="Choquer M."/>
            <person name="Collemare J."/>
            <person name="Cotton P."/>
            <person name="Danchin E.G."/>
            <person name="Da Silva C."/>
            <person name="Gautier A."/>
            <person name="Giraud C."/>
            <person name="Giraud T."/>
            <person name="Gonzalez C."/>
            <person name="Grossetete S."/>
            <person name="Guldener U."/>
            <person name="Henrissat B."/>
            <person name="Howlett B.J."/>
            <person name="Kodira C."/>
            <person name="Kretschmer M."/>
            <person name="Lappartient A."/>
            <person name="Leroch M."/>
            <person name="Levis C."/>
            <person name="Mauceli E."/>
            <person name="Neuveglise C."/>
            <person name="Oeser B."/>
            <person name="Pearson M."/>
            <person name="Poulain J."/>
            <person name="Poussereau N."/>
            <person name="Quesneville H."/>
            <person name="Rascle C."/>
            <person name="Schumacher J."/>
            <person name="Segurens B."/>
            <person name="Sexton A."/>
            <person name="Silva E."/>
            <person name="Sirven C."/>
            <person name="Soanes D.M."/>
            <person name="Talbot N.J."/>
            <person name="Templeton M."/>
            <person name="Yandava C."/>
            <person name="Yarden O."/>
            <person name="Zeng Q."/>
            <person name="Rollins J.A."/>
            <person name="Lebrun M.H."/>
            <person name="Dickman M."/>
        </authorList>
    </citation>
    <scope>NUCLEOTIDE SEQUENCE [LARGE SCALE GENOMIC DNA]</scope>
    <source>
        <strain evidence="4">T4</strain>
    </source>
</reference>
<feature type="signal peptide" evidence="1">
    <location>
        <begin position="1"/>
        <end position="17"/>
    </location>
</feature>
<dbReference type="Pfam" id="PF01425">
    <property type="entry name" value="Amidase"/>
    <property type="match status" value="1"/>
</dbReference>
<dbReference type="OrthoDB" id="566138at2759"/>
<organism evidence="3 4">
    <name type="scientific">Botryotinia fuckeliana (strain T4)</name>
    <name type="common">Noble rot fungus</name>
    <name type="synonym">Botrytis cinerea</name>
    <dbReference type="NCBI Taxonomy" id="999810"/>
    <lineage>
        <taxon>Eukaryota</taxon>
        <taxon>Fungi</taxon>
        <taxon>Dikarya</taxon>
        <taxon>Ascomycota</taxon>
        <taxon>Pezizomycotina</taxon>
        <taxon>Leotiomycetes</taxon>
        <taxon>Helotiales</taxon>
        <taxon>Sclerotiniaceae</taxon>
        <taxon>Botrytis</taxon>
    </lineage>
</organism>
<dbReference type="InParanoid" id="G2YA32"/>
<evidence type="ECO:0000259" key="2">
    <source>
        <dbReference type="Pfam" id="PF01425"/>
    </source>
</evidence>
<feature type="chain" id="PRO_5003440716" evidence="1">
    <location>
        <begin position="18"/>
        <end position="473"/>
    </location>
</feature>
<dbReference type="GO" id="GO:0016740">
    <property type="term" value="F:transferase activity"/>
    <property type="evidence" value="ECO:0007669"/>
    <property type="project" value="UniProtKB-KW"/>
</dbReference>
<protein>
    <submittedName>
        <fullName evidence="3">Similar to glutamyl-tRNA(Gln) amidotransferase subunit A</fullName>
    </submittedName>
</protein>
<evidence type="ECO:0000313" key="4">
    <source>
        <dbReference type="Proteomes" id="UP000008177"/>
    </source>
</evidence>
<dbReference type="Gene3D" id="3.90.1300.10">
    <property type="entry name" value="Amidase signature (AS) domain"/>
    <property type="match status" value="1"/>
</dbReference>
<name>G2YA32_BOTF4</name>
<keyword evidence="3" id="KW-0808">Transferase</keyword>
<keyword evidence="1" id="KW-0732">Signal</keyword>
<dbReference type="STRING" id="999810.G2YA32"/>